<dbReference type="Proteomes" id="UP000320781">
    <property type="component" value="Unassembled WGS sequence"/>
</dbReference>
<dbReference type="GO" id="GO:0005886">
    <property type="term" value="C:plasma membrane"/>
    <property type="evidence" value="ECO:0007669"/>
    <property type="project" value="UniProtKB-SubCell"/>
</dbReference>
<feature type="transmembrane region" description="Helical" evidence="6">
    <location>
        <begin position="106"/>
        <end position="126"/>
    </location>
</feature>
<sequence length="162" mass="17116">MKPSITERTSAEDKHPRRDIFGKILSKGGIFLILLICLFVFGILSPALVSLSHLLSLACYAAPLGIVAMGQSIVMLTGCFDLSVGATMTLINVIGAGTLEGSEQNLVPILVLLLGLGALIGFVNGVGVTKLKIPAFMMTLGMWLVLRGVVLVYTKGGPKGFW</sequence>
<evidence type="ECO:0000256" key="1">
    <source>
        <dbReference type="ARBA" id="ARBA00004651"/>
    </source>
</evidence>
<dbReference type="Pfam" id="PF02653">
    <property type="entry name" value="BPD_transp_2"/>
    <property type="match status" value="1"/>
</dbReference>
<proteinExistence type="predicted"/>
<evidence type="ECO:0000256" key="2">
    <source>
        <dbReference type="ARBA" id="ARBA00022475"/>
    </source>
</evidence>
<dbReference type="AlphaFoldDB" id="A0A523QGY8"/>
<feature type="transmembrane region" description="Helical" evidence="6">
    <location>
        <begin position="73"/>
        <end position="94"/>
    </location>
</feature>
<name>A0A523QGY8_UNCAE</name>
<evidence type="ECO:0000313" key="8">
    <source>
        <dbReference type="Proteomes" id="UP000320781"/>
    </source>
</evidence>
<keyword evidence="5 6" id="KW-0472">Membrane</keyword>
<keyword evidence="2" id="KW-1003">Cell membrane</keyword>
<keyword evidence="3 6" id="KW-0812">Transmembrane</keyword>
<dbReference type="PANTHER" id="PTHR32196">
    <property type="entry name" value="ABC TRANSPORTER PERMEASE PROTEIN YPHD-RELATED-RELATED"/>
    <property type="match status" value="1"/>
</dbReference>
<dbReference type="EMBL" id="SOKU01000294">
    <property type="protein sequence ID" value="TES84756.1"/>
    <property type="molecule type" value="Genomic_DNA"/>
</dbReference>
<protein>
    <submittedName>
        <fullName evidence="7">ABC transporter permease</fullName>
    </submittedName>
</protein>
<dbReference type="InterPro" id="IPR001851">
    <property type="entry name" value="ABC_transp_permease"/>
</dbReference>
<feature type="transmembrane region" description="Helical" evidence="6">
    <location>
        <begin position="47"/>
        <end position="66"/>
    </location>
</feature>
<evidence type="ECO:0000256" key="3">
    <source>
        <dbReference type="ARBA" id="ARBA00022692"/>
    </source>
</evidence>
<comment type="subcellular location">
    <subcellularLocation>
        <location evidence="1">Cell membrane</location>
        <topology evidence="1">Multi-pass membrane protein</topology>
    </subcellularLocation>
</comment>
<evidence type="ECO:0000256" key="4">
    <source>
        <dbReference type="ARBA" id="ARBA00022989"/>
    </source>
</evidence>
<accession>A0A523QGY8</accession>
<evidence type="ECO:0000256" key="5">
    <source>
        <dbReference type="ARBA" id="ARBA00023136"/>
    </source>
</evidence>
<organism evidence="7 8">
    <name type="scientific">Aerophobetes bacterium</name>
    <dbReference type="NCBI Taxonomy" id="2030807"/>
    <lineage>
        <taxon>Bacteria</taxon>
        <taxon>Candidatus Aerophobota</taxon>
    </lineage>
</organism>
<gene>
    <name evidence="7" type="ORF">E3J95_06060</name>
</gene>
<dbReference type="GO" id="GO:0022857">
    <property type="term" value="F:transmembrane transporter activity"/>
    <property type="evidence" value="ECO:0007669"/>
    <property type="project" value="InterPro"/>
</dbReference>
<evidence type="ECO:0000313" key="7">
    <source>
        <dbReference type="EMBL" id="TES84756.1"/>
    </source>
</evidence>
<evidence type="ECO:0000256" key="6">
    <source>
        <dbReference type="SAM" id="Phobius"/>
    </source>
</evidence>
<comment type="caution">
    <text evidence="7">The sequence shown here is derived from an EMBL/GenBank/DDBJ whole genome shotgun (WGS) entry which is preliminary data.</text>
</comment>
<feature type="transmembrane region" description="Helical" evidence="6">
    <location>
        <begin position="133"/>
        <end position="153"/>
    </location>
</feature>
<feature type="transmembrane region" description="Helical" evidence="6">
    <location>
        <begin position="20"/>
        <end position="41"/>
    </location>
</feature>
<keyword evidence="4 6" id="KW-1133">Transmembrane helix</keyword>
<reference evidence="7 8" key="1">
    <citation type="submission" date="2019-03" db="EMBL/GenBank/DDBJ databases">
        <title>Metabolic potential of uncultured bacteria and archaea associated with petroleum seepage in deep-sea sediments.</title>
        <authorList>
            <person name="Dong X."/>
            <person name="Hubert C."/>
        </authorList>
    </citation>
    <scope>NUCLEOTIDE SEQUENCE [LARGE SCALE GENOMIC DNA]</scope>
    <source>
        <strain evidence="7">E44_bin92</strain>
    </source>
</reference>
<feature type="non-terminal residue" evidence="7">
    <location>
        <position position="162"/>
    </location>
</feature>